<dbReference type="Proteomes" id="UP000528690">
    <property type="component" value="Unassembled WGS sequence"/>
</dbReference>
<name>A0A7L3GH41_9AVES</name>
<evidence type="ECO:0000256" key="1">
    <source>
        <dbReference type="SAM" id="MobiDB-lite"/>
    </source>
</evidence>
<feature type="non-terminal residue" evidence="3">
    <location>
        <position position="136"/>
    </location>
</feature>
<feature type="domain" description="Aldehyde dehydrogenase" evidence="2">
    <location>
        <begin position="43"/>
        <end position="122"/>
    </location>
</feature>
<feature type="region of interest" description="Disordered" evidence="1">
    <location>
        <begin position="112"/>
        <end position="136"/>
    </location>
</feature>
<dbReference type="InterPro" id="IPR015590">
    <property type="entry name" value="Aldehyde_DH_dom"/>
</dbReference>
<dbReference type="GO" id="GO:0016620">
    <property type="term" value="F:oxidoreductase activity, acting on the aldehyde or oxo group of donors, NAD or NADP as acceptor"/>
    <property type="evidence" value="ECO:0007669"/>
    <property type="project" value="InterPro"/>
</dbReference>
<dbReference type="InterPro" id="IPR016163">
    <property type="entry name" value="Ald_DH_C"/>
</dbReference>
<dbReference type="SUPFAM" id="SSF53720">
    <property type="entry name" value="ALDH-like"/>
    <property type="match status" value="1"/>
</dbReference>
<accession>A0A7L3GH41</accession>
<reference evidence="3 4" key="1">
    <citation type="submission" date="2019-09" db="EMBL/GenBank/DDBJ databases">
        <title>Bird 10,000 Genomes (B10K) Project - Family phase.</title>
        <authorList>
            <person name="Zhang G."/>
        </authorList>
    </citation>
    <scope>NUCLEOTIDE SEQUENCE [LARGE SCALE GENOMIC DNA]</scope>
    <source>
        <strain evidence="3">B10K-DU-029-28</strain>
    </source>
</reference>
<comment type="caution">
    <text evidence="3">The sequence shown here is derived from an EMBL/GenBank/DDBJ whole genome shotgun (WGS) entry which is preliminary data.</text>
</comment>
<dbReference type="InterPro" id="IPR016161">
    <property type="entry name" value="Ald_DH/histidinol_DH"/>
</dbReference>
<protein>
    <submittedName>
        <fullName evidence="3">A16A1 dehydrogenase</fullName>
    </submittedName>
</protein>
<keyword evidence="4" id="KW-1185">Reference proteome</keyword>
<dbReference type="EMBL" id="VZTV01057026">
    <property type="protein sequence ID" value="NXT91109.1"/>
    <property type="molecule type" value="Genomic_DNA"/>
</dbReference>
<evidence type="ECO:0000313" key="4">
    <source>
        <dbReference type="Proteomes" id="UP000528690"/>
    </source>
</evidence>
<sequence length="136" mass="14183">GWWLLSCRVPVPWRHCSGSWDPSWPWEEVQDVAWGSPCRGPRLGVARGGRVVVIVLNSADLDSAAAAIAESAGTPPALFPWGGCVVLVQEGVVAPLGRRLRARLGGLRVGDPLDPGTDVGPLPPTAAPPEGLVQAA</sequence>
<feature type="non-terminal residue" evidence="3">
    <location>
        <position position="1"/>
    </location>
</feature>
<dbReference type="Gene3D" id="3.40.309.10">
    <property type="entry name" value="Aldehyde Dehydrogenase, Chain A, domain 2"/>
    <property type="match status" value="1"/>
</dbReference>
<gene>
    <name evidence="3" type="primary">Aldh16a1</name>
    <name evidence="3" type="ORF">ANHRUF_R11423</name>
</gene>
<organism evidence="3 4">
    <name type="scientific">Anhinga rufa</name>
    <name type="common">African darter</name>
    <dbReference type="NCBI Taxonomy" id="317792"/>
    <lineage>
        <taxon>Eukaryota</taxon>
        <taxon>Metazoa</taxon>
        <taxon>Chordata</taxon>
        <taxon>Craniata</taxon>
        <taxon>Vertebrata</taxon>
        <taxon>Euteleostomi</taxon>
        <taxon>Archelosauria</taxon>
        <taxon>Archosauria</taxon>
        <taxon>Dinosauria</taxon>
        <taxon>Saurischia</taxon>
        <taxon>Theropoda</taxon>
        <taxon>Coelurosauria</taxon>
        <taxon>Aves</taxon>
        <taxon>Neognathae</taxon>
        <taxon>Neoaves</taxon>
        <taxon>Aequornithes</taxon>
        <taxon>Suliformes</taxon>
        <taxon>Anhingidae</taxon>
        <taxon>Anhinga</taxon>
    </lineage>
</organism>
<evidence type="ECO:0000313" key="3">
    <source>
        <dbReference type="EMBL" id="NXT91109.1"/>
    </source>
</evidence>
<dbReference type="AlphaFoldDB" id="A0A7L3GH41"/>
<dbReference type="OrthoDB" id="310895at2759"/>
<evidence type="ECO:0000259" key="2">
    <source>
        <dbReference type="Pfam" id="PF00171"/>
    </source>
</evidence>
<dbReference type="Pfam" id="PF00171">
    <property type="entry name" value="Aldedh"/>
    <property type="match status" value="1"/>
</dbReference>
<proteinExistence type="predicted"/>